<protein>
    <submittedName>
        <fullName evidence="2">Uncharacterized LOC113474990</fullName>
    </submittedName>
</protein>
<dbReference type="KEGG" id="cin:113474990"/>
<evidence type="ECO:0000256" key="1">
    <source>
        <dbReference type="SAM" id="MobiDB-lite"/>
    </source>
</evidence>
<feature type="region of interest" description="Disordered" evidence="1">
    <location>
        <begin position="63"/>
        <end position="86"/>
    </location>
</feature>
<reference evidence="2" key="2">
    <citation type="submission" date="2025-08" db="UniProtKB">
        <authorList>
            <consortium name="Ensembl"/>
        </authorList>
    </citation>
    <scope>IDENTIFICATION</scope>
</reference>
<sequence length="130" mass="14623">MTKKQSAVYCSNRSAELADIADRETYGLIYGHVAKHYKYQTLVYTYVHVWIASKYNSQTGKVAQSNGEPGFNGDRNWKQPGFPTSQSTSTELVMRVRYLHTNDSGLLNYPIGKEFEASTVLCSIKLSSDL</sequence>
<dbReference type="InParanoid" id="H2XTL4"/>
<dbReference type="InterPro" id="IPR016186">
    <property type="entry name" value="C-type_lectin-like/link_sf"/>
</dbReference>
<gene>
    <name evidence="2" type="primary">LOC113474990</name>
</gene>
<proteinExistence type="predicted"/>
<dbReference type="Gene3D" id="3.10.100.10">
    <property type="entry name" value="Mannose-Binding Protein A, subunit A"/>
    <property type="match status" value="1"/>
</dbReference>
<dbReference type="Proteomes" id="UP000008144">
    <property type="component" value="Unassembled WGS sequence"/>
</dbReference>
<dbReference type="Ensembl" id="ENSCINT00000035335.1">
    <property type="protein sequence ID" value="ENSCINP00000032998.1"/>
    <property type="gene ID" value="ENSCING00000021081.1"/>
</dbReference>
<dbReference type="RefSeq" id="XP_026694075.1">
    <property type="nucleotide sequence ID" value="XM_026838274.1"/>
</dbReference>
<dbReference type="InterPro" id="IPR016187">
    <property type="entry name" value="CTDL_fold"/>
</dbReference>
<dbReference type="SUPFAM" id="SSF56436">
    <property type="entry name" value="C-type lectin-like"/>
    <property type="match status" value="1"/>
</dbReference>
<reference evidence="2" key="3">
    <citation type="submission" date="2025-09" db="UniProtKB">
        <authorList>
            <consortium name="Ensembl"/>
        </authorList>
    </citation>
    <scope>IDENTIFICATION</scope>
</reference>
<accession>H2XTL4</accession>
<name>H2XTL4_CIOIN</name>
<keyword evidence="3" id="KW-1185">Reference proteome</keyword>
<evidence type="ECO:0000313" key="2">
    <source>
        <dbReference type="Ensembl" id="ENSCINP00000032998.1"/>
    </source>
</evidence>
<evidence type="ECO:0000313" key="3">
    <source>
        <dbReference type="Proteomes" id="UP000008144"/>
    </source>
</evidence>
<reference evidence="3" key="1">
    <citation type="journal article" date="2002" name="Science">
        <title>The draft genome of Ciona intestinalis: insights into chordate and vertebrate origins.</title>
        <authorList>
            <person name="Dehal P."/>
            <person name="Satou Y."/>
            <person name="Campbell R.K."/>
            <person name="Chapman J."/>
            <person name="Degnan B."/>
            <person name="De Tomaso A."/>
            <person name="Davidson B."/>
            <person name="Di Gregorio A."/>
            <person name="Gelpke M."/>
            <person name="Goodstein D.M."/>
            <person name="Harafuji N."/>
            <person name="Hastings K.E."/>
            <person name="Ho I."/>
            <person name="Hotta K."/>
            <person name="Huang W."/>
            <person name="Kawashima T."/>
            <person name="Lemaire P."/>
            <person name="Martinez D."/>
            <person name="Meinertzhagen I.A."/>
            <person name="Necula S."/>
            <person name="Nonaka M."/>
            <person name="Putnam N."/>
            <person name="Rash S."/>
            <person name="Saiga H."/>
            <person name="Satake M."/>
            <person name="Terry A."/>
            <person name="Yamada L."/>
            <person name="Wang H.G."/>
            <person name="Awazu S."/>
            <person name="Azumi K."/>
            <person name="Boore J."/>
            <person name="Branno M."/>
            <person name="Chin-Bow S."/>
            <person name="DeSantis R."/>
            <person name="Doyle S."/>
            <person name="Francino P."/>
            <person name="Keys D.N."/>
            <person name="Haga S."/>
            <person name="Hayashi H."/>
            <person name="Hino K."/>
            <person name="Imai K.S."/>
            <person name="Inaba K."/>
            <person name="Kano S."/>
            <person name="Kobayashi K."/>
            <person name="Kobayashi M."/>
            <person name="Lee B.I."/>
            <person name="Makabe K.W."/>
            <person name="Manohar C."/>
            <person name="Matassi G."/>
            <person name="Medina M."/>
            <person name="Mochizuki Y."/>
            <person name="Mount S."/>
            <person name="Morishita T."/>
            <person name="Miura S."/>
            <person name="Nakayama A."/>
            <person name="Nishizaka S."/>
            <person name="Nomoto H."/>
            <person name="Ohta F."/>
            <person name="Oishi K."/>
            <person name="Rigoutsos I."/>
            <person name="Sano M."/>
            <person name="Sasaki A."/>
            <person name="Sasakura Y."/>
            <person name="Shoguchi E."/>
            <person name="Shin-i T."/>
            <person name="Spagnuolo A."/>
            <person name="Stainier D."/>
            <person name="Suzuki M.M."/>
            <person name="Tassy O."/>
            <person name="Takatori N."/>
            <person name="Tokuoka M."/>
            <person name="Yagi K."/>
            <person name="Yoshizaki F."/>
            <person name="Wada S."/>
            <person name="Zhang C."/>
            <person name="Hyatt P.D."/>
            <person name="Larimer F."/>
            <person name="Detter C."/>
            <person name="Doggett N."/>
            <person name="Glavina T."/>
            <person name="Hawkins T."/>
            <person name="Richardson P."/>
            <person name="Lucas S."/>
            <person name="Kohara Y."/>
            <person name="Levine M."/>
            <person name="Satoh N."/>
            <person name="Rokhsar D.S."/>
        </authorList>
    </citation>
    <scope>NUCLEOTIDE SEQUENCE [LARGE SCALE GENOMIC DNA]</scope>
</reference>
<dbReference type="HOGENOM" id="CLU_1937364_0_0_1"/>
<dbReference type="AlphaFoldDB" id="H2XTL4"/>
<organism evidence="2 3">
    <name type="scientific">Ciona intestinalis</name>
    <name type="common">Transparent sea squirt</name>
    <name type="synonym">Ascidia intestinalis</name>
    <dbReference type="NCBI Taxonomy" id="7719"/>
    <lineage>
        <taxon>Eukaryota</taxon>
        <taxon>Metazoa</taxon>
        <taxon>Chordata</taxon>
        <taxon>Tunicata</taxon>
        <taxon>Ascidiacea</taxon>
        <taxon>Phlebobranchia</taxon>
        <taxon>Cionidae</taxon>
        <taxon>Ciona</taxon>
    </lineage>
</organism>
<dbReference type="GeneID" id="113474990"/>